<dbReference type="EMBL" id="OQ326496">
    <property type="protein sequence ID" value="WDQ45452.1"/>
    <property type="molecule type" value="Genomic_DNA"/>
</dbReference>
<reference evidence="1" key="1">
    <citation type="submission" date="2023-01" db="EMBL/GenBank/DDBJ databases">
        <authorList>
            <person name="Sprotte S."/>
            <person name="Brinks E."/>
        </authorList>
    </citation>
    <scope>NUCLEOTIDE SEQUENCE</scope>
</reference>
<evidence type="ECO:0000313" key="1">
    <source>
        <dbReference type="EMBL" id="WDQ45452.1"/>
    </source>
</evidence>
<reference evidence="1" key="2">
    <citation type="journal article" date="2024" name="Heliyon">
        <title>Complete genome sequence of the novel virulent phage PMBT24 infecting Enterocloster bolteae from the human gut.</title>
        <authorList>
            <person name="Sprotte S."/>
            <person name="Brinks E."/>
            <person name="Neve H."/>
            <person name="Franz C.M.A.P."/>
        </authorList>
    </citation>
    <scope>NUCLEOTIDE SEQUENCE</scope>
</reference>
<organism evidence="1">
    <name type="scientific">Enterocloster phage PMBT24</name>
    <dbReference type="NCBI Taxonomy" id="3025413"/>
    <lineage>
        <taxon>Viruses</taxon>
        <taxon>Duplodnaviria</taxon>
        <taxon>Heunggongvirae</taxon>
        <taxon>Uroviricota</taxon>
        <taxon>Caudoviricetes</taxon>
    </lineage>
</organism>
<proteinExistence type="predicted"/>
<accession>A0AAT9TRV2</accession>
<protein>
    <submittedName>
        <fullName evidence="1">Uncharacterized protein</fullName>
    </submittedName>
</protein>
<sequence>MYFRLEIFFIAILGFLDCPNLHTNYLYNYLQKIFFKFKL</sequence>
<name>A0AAT9TRV2_9CAUD</name>